<comment type="caution">
    <text evidence="2">The sequence shown here is derived from an EMBL/GenBank/DDBJ whole genome shotgun (WGS) entry which is preliminary data.</text>
</comment>
<keyword evidence="3" id="KW-1185">Reference proteome</keyword>
<dbReference type="PANTHER" id="PTHR34203:SF15">
    <property type="entry name" value="SLL1173 PROTEIN"/>
    <property type="match status" value="1"/>
</dbReference>
<evidence type="ECO:0000313" key="3">
    <source>
        <dbReference type="Proteomes" id="UP001255416"/>
    </source>
</evidence>
<accession>A0ABU3VG35</accession>
<protein>
    <submittedName>
        <fullName evidence="2">FkbM family methyltransferase</fullName>
    </submittedName>
</protein>
<dbReference type="Gene3D" id="3.40.50.150">
    <property type="entry name" value="Vaccinia Virus protein VP39"/>
    <property type="match status" value="1"/>
</dbReference>
<organism evidence="2 3">
    <name type="scientific">Sedimentitalea todarodis</name>
    <dbReference type="NCBI Taxonomy" id="1631240"/>
    <lineage>
        <taxon>Bacteria</taxon>
        <taxon>Pseudomonadati</taxon>
        <taxon>Pseudomonadota</taxon>
        <taxon>Alphaproteobacteria</taxon>
        <taxon>Rhodobacterales</taxon>
        <taxon>Paracoccaceae</taxon>
        <taxon>Sedimentitalea</taxon>
    </lineage>
</organism>
<dbReference type="Pfam" id="PF05050">
    <property type="entry name" value="Methyltransf_21"/>
    <property type="match status" value="1"/>
</dbReference>
<dbReference type="GO" id="GO:0008168">
    <property type="term" value="F:methyltransferase activity"/>
    <property type="evidence" value="ECO:0007669"/>
    <property type="project" value="UniProtKB-KW"/>
</dbReference>
<dbReference type="SUPFAM" id="SSF53335">
    <property type="entry name" value="S-adenosyl-L-methionine-dependent methyltransferases"/>
    <property type="match status" value="1"/>
</dbReference>
<keyword evidence="2" id="KW-0808">Transferase</keyword>
<gene>
    <name evidence="2" type="ORF">QO231_14965</name>
</gene>
<evidence type="ECO:0000259" key="1">
    <source>
        <dbReference type="Pfam" id="PF05050"/>
    </source>
</evidence>
<dbReference type="RefSeq" id="WP_316777969.1">
    <property type="nucleotide sequence ID" value="NZ_JASMWN010000012.1"/>
</dbReference>
<dbReference type="EMBL" id="JASMWN010000012">
    <property type="protein sequence ID" value="MDU9005147.1"/>
    <property type="molecule type" value="Genomic_DNA"/>
</dbReference>
<feature type="domain" description="Methyltransferase FkbM" evidence="1">
    <location>
        <begin position="75"/>
        <end position="194"/>
    </location>
</feature>
<dbReference type="InterPro" id="IPR052514">
    <property type="entry name" value="SAM-dependent_MTase"/>
</dbReference>
<evidence type="ECO:0000313" key="2">
    <source>
        <dbReference type="EMBL" id="MDU9005147.1"/>
    </source>
</evidence>
<dbReference type="Proteomes" id="UP001255416">
    <property type="component" value="Unassembled WGS sequence"/>
</dbReference>
<proteinExistence type="predicted"/>
<name>A0ABU3VG35_9RHOB</name>
<dbReference type="PANTHER" id="PTHR34203">
    <property type="entry name" value="METHYLTRANSFERASE, FKBM FAMILY PROTEIN"/>
    <property type="match status" value="1"/>
</dbReference>
<dbReference type="InterPro" id="IPR029063">
    <property type="entry name" value="SAM-dependent_MTases_sf"/>
</dbReference>
<dbReference type="GO" id="GO:0032259">
    <property type="term" value="P:methylation"/>
    <property type="evidence" value="ECO:0007669"/>
    <property type="project" value="UniProtKB-KW"/>
</dbReference>
<keyword evidence="2" id="KW-0489">Methyltransferase</keyword>
<dbReference type="NCBIfam" id="TIGR01444">
    <property type="entry name" value="fkbM_fam"/>
    <property type="match status" value="1"/>
</dbReference>
<reference evidence="3" key="1">
    <citation type="submission" date="2023-05" db="EMBL/GenBank/DDBJ databases">
        <title>Sedimentitalea sp. nov. JM2-8.</title>
        <authorList>
            <person name="Huang J."/>
        </authorList>
    </citation>
    <scope>NUCLEOTIDE SEQUENCE [LARGE SCALE GENOMIC DNA]</scope>
    <source>
        <strain evidence="3">KHS03</strain>
    </source>
</reference>
<sequence length="228" mass="24778">MAGDALIGRNKFGLYHIPEGVETRPASRAVLSGRVFEPDTIDFMRANCGDGDVIHAGTFFGDFLPGLSDGMALNAKIWAFEPNPGSFAAAEQTVALNGLANVELQNAALSDQGGEVLFQTHRTDGSPMGGVSHVVEAAGEGVNRVRSVMLDYAVPIDRKVSILQLDVEGHEKNALLGAYHIINIWKPILILEYFSEARWISRTFRNLRYKAVCKVHGNHVYATGPVET</sequence>
<dbReference type="InterPro" id="IPR006342">
    <property type="entry name" value="FkbM_mtfrase"/>
</dbReference>